<protein>
    <submittedName>
        <fullName evidence="4">Small redox-active disulfide protein 2</fullName>
    </submittedName>
</protein>
<proteinExistence type="predicted"/>
<dbReference type="InterPro" id="IPR036249">
    <property type="entry name" value="Thioredoxin-like_sf"/>
</dbReference>
<evidence type="ECO:0000259" key="3">
    <source>
        <dbReference type="Pfam" id="PF13192"/>
    </source>
</evidence>
<evidence type="ECO:0000256" key="2">
    <source>
        <dbReference type="PIRSR" id="PIRSR037031-51"/>
    </source>
</evidence>
<dbReference type="PANTHER" id="PTHR36450:SF1">
    <property type="entry name" value="THIOREDOXIN"/>
    <property type="match status" value="1"/>
</dbReference>
<sequence length="86" mass="9448">MAINKTNIMSKVIKILGTGCPKCKTMTGIVKEVVSENNIDATVEKVEDIMEIMKFNVMTTPALVIDDIITIKGRIPSKDEVLALLK</sequence>
<dbReference type="Gene3D" id="3.40.30.10">
    <property type="entry name" value="Glutaredoxin"/>
    <property type="match status" value="1"/>
</dbReference>
<name>A0A4R1RAR4_9FLAO</name>
<keyword evidence="2" id="KW-1015">Disulfide bond</keyword>
<feature type="disulfide bond" description="Redox-active" evidence="2">
    <location>
        <begin position="20"/>
        <end position="23"/>
    </location>
</feature>
<comment type="caution">
    <text evidence="4">The sequence shown here is derived from an EMBL/GenBank/DDBJ whole genome shotgun (WGS) entry which is preliminary data.</text>
</comment>
<gene>
    <name evidence="4" type="ORF">EV196_1113</name>
</gene>
<evidence type="ECO:0000313" key="4">
    <source>
        <dbReference type="EMBL" id="TCL62808.1"/>
    </source>
</evidence>
<dbReference type="PIRSF" id="PIRSF037031">
    <property type="entry name" value="Redox_disulphide_2"/>
    <property type="match status" value="1"/>
</dbReference>
<dbReference type="SUPFAM" id="SSF52833">
    <property type="entry name" value="Thioredoxin-like"/>
    <property type="match status" value="1"/>
</dbReference>
<keyword evidence="5" id="KW-1185">Reference proteome</keyword>
<dbReference type="PANTHER" id="PTHR36450">
    <property type="entry name" value="THIOREDOXIN"/>
    <property type="match status" value="1"/>
</dbReference>
<reference evidence="4 5" key="1">
    <citation type="submission" date="2019-03" db="EMBL/GenBank/DDBJ databases">
        <title>Genomic Encyclopedia of Type Strains, Phase IV (KMG-IV): sequencing the most valuable type-strain genomes for metagenomic binning, comparative biology and taxonomic classification.</title>
        <authorList>
            <person name="Goeker M."/>
        </authorList>
    </citation>
    <scope>NUCLEOTIDE SEQUENCE [LARGE SCALE GENOMIC DNA]</scope>
    <source>
        <strain evidence="4 5">DSM 18792</strain>
    </source>
</reference>
<dbReference type="Proteomes" id="UP000295455">
    <property type="component" value="Unassembled WGS sequence"/>
</dbReference>
<feature type="active site" description="Nucleophile" evidence="1">
    <location>
        <position position="23"/>
    </location>
</feature>
<dbReference type="EMBL" id="SLUP01000011">
    <property type="protein sequence ID" value="TCL62808.1"/>
    <property type="molecule type" value="Genomic_DNA"/>
</dbReference>
<dbReference type="InterPro" id="IPR012336">
    <property type="entry name" value="Thioredoxin-like_fold"/>
</dbReference>
<dbReference type="Pfam" id="PF13192">
    <property type="entry name" value="Thioredoxin_3"/>
    <property type="match status" value="1"/>
</dbReference>
<dbReference type="InterPro" id="IPR005243">
    <property type="entry name" value="THIRX-like_proc"/>
</dbReference>
<accession>A0A4R1RAR4</accession>
<evidence type="ECO:0000313" key="5">
    <source>
        <dbReference type="Proteomes" id="UP000295455"/>
    </source>
</evidence>
<evidence type="ECO:0000256" key="1">
    <source>
        <dbReference type="PIRSR" id="PIRSR037031-50"/>
    </source>
</evidence>
<feature type="active site" description="Nucleophile" evidence="1">
    <location>
        <position position="20"/>
    </location>
</feature>
<feature type="domain" description="Thioredoxin-like fold" evidence="3">
    <location>
        <begin position="13"/>
        <end position="86"/>
    </location>
</feature>
<keyword evidence="2" id="KW-0676">Redox-active center</keyword>
<organism evidence="4 5">
    <name type="scientific">Mariniflexile fucanivorans</name>
    <dbReference type="NCBI Taxonomy" id="264023"/>
    <lineage>
        <taxon>Bacteria</taxon>
        <taxon>Pseudomonadati</taxon>
        <taxon>Bacteroidota</taxon>
        <taxon>Flavobacteriia</taxon>
        <taxon>Flavobacteriales</taxon>
        <taxon>Flavobacteriaceae</taxon>
        <taxon>Mariniflexile</taxon>
    </lineage>
</organism>
<dbReference type="AlphaFoldDB" id="A0A4R1RAR4"/>
<dbReference type="NCBIfam" id="TIGR00412">
    <property type="entry name" value="redox_disulf_2"/>
    <property type="match status" value="1"/>
</dbReference>